<dbReference type="Gene3D" id="1.25.40.20">
    <property type="entry name" value="Ankyrin repeat-containing domain"/>
    <property type="match status" value="2"/>
</dbReference>
<organism evidence="2 3">
    <name type="scientific">Pseudomassariella vexata</name>
    <dbReference type="NCBI Taxonomy" id="1141098"/>
    <lineage>
        <taxon>Eukaryota</taxon>
        <taxon>Fungi</taxon>
        <taxon>Dikarya</taxon>
        <taxon>Ascomycota</taxon>
        <taxon>Pezizomycotina</taxon>
        <taxon>Sordariomycetes</taxon>
        <taxon>Xylariomycetidae</taxon>
        <taxon>Amphisphaeriales</taxon>
        <taxon>Pseudomassariaceae</taxon>
        <taxon>Pseudomassariella</taxon>
    </lineage>
</organism>
<feature type="region of interest" description="Disordered" evidence="1">
    <location>
        <begin position="334"/>
        <end position="423"/>
    </location>
</feature>
<feature type="compositionally biased region" description="Low complexity" evidence="1">
    <location>
        <begin position="353"/>
        <end position="368"/>
    </location>
</feature>
<dbReference type="InterPro" id="IPR002110">
    <property type="entry name" value="Ankyrin_rpt"/>
</dbReference>
<evidence type="ECO:0000313" key="3">
    <source>
        <dbReference type="Proteomes" id="UP000193689"/>
    </source>
</evidence>
<dbReference type="InterPro" id="IPR051616">
    <property type="entry name" value="Cul2-RING_E3_ligase_SR"/>
</dbReference>
<dbReference type="SMART" id="SM00248">
    <property type="entry name" value="ANK"/>
    <property type="match status" value="9"/>
</dbReference>
<dbReference type="RefSeq" id="XP_040713791.1">
    <property type="nucleotide sequence ID" value="XM_040857493.1"/>
</dbReference>
<feature type="compositionally biased region" description="Acidic residues" evidence="1">
    <location>
        <begin position="381"/>
        <end position="393"/>
    </location>
</feature>
<gene>
    <name evidence="2" type="ORF">BCR38DRAFT_38697</name>
</gene>
<dbReference type="InterPro" id="IPR036770">
    <property type="entry name" value="Ankyrin_rpt-contain_sf"/>
</dbReference>
<dbReference type="SUPFAM" id="SSF48403">
    <property type="entry name" value="Ankyrin repeat"/>
    <property type="match status" value="1"/>
</dbReference>
<dbReference type="PANTHER" id="PTHR46224:SF64">
    <property type="entry name" value="IQ MOTIF AND ANKYRIN REPEAT DOMAIN-CONTAINING PROTEIN 1"/>
    <property type="match status" value="1"/>
</dbReference>
<protein>
    <submittedName>
        <fullName evidence="2">Uncharacterized protein</fullName>
    </submittedName>
</protein>
<sequence length="934" mass="103305">MASFEDLPAELLHLIATSKFALPAWSPRPNRPGAPLSWQQRHDRVQPELVLRPSDLSSWARASRHLYRCILPLLYAFNRDFQSSSCVAWAARAGENSTLEKAVVYNLNISLVPKLDSPVAMPAGPPPYGHPRRGPPTCPMVHPVQLAVKSGHAATVAWFLDHGVDVEQTFRPLCEHGHQNGVFLPLLHIAMCARQSSVVSLLLDRGAPLEFKNHPWNCGRNALLQAAERGLDSIVERLVRDEGMKMYPTIVREDNALSQAVRSDNNLSTVKKLLELGAHIDGPSRIWEYSPLYDAIRHGSFKVALALLEAGASITSDASVSWYPEPLNLSLLHPAQSGHRSSPRLFPVPSPPRSFSTRSWSSSSSSPSGDDTEEQNPGISDLEEEVASDSDDSDASKTSSDSTSSSSSHSSSTVSISSDIPTNGLPRLPLLQIVAGTTPPPPPPLFPAHHPMRRHYPPNTWSTNKEAFIKRLLELGVDINGTKNEALPIVTATDCSETWIIALLLEAGADPNKPNKKRLYNGELSLNLLRRQDYNNRQKWEDNVAELLAHGARIDLPCGIDEGTILEQAAEDSTTARNATKLVILLRHTSLKNVTQEHLNQVLDLSFRNHWGLACMALVHHGARPLTQPAQSALYFTAVQTINLMQKAREHVDHEPQPTELTESLVHLGLGDQSMSHQRQLEFLLRYDLNPKHHLTLLARALKRKVLGAAHALLDYLILDISRFLNACVPEMNDLIPYLLDLTIAWGRVSLLRRLLQLPTDEQSPNLVALLQKAVLHEHRPLILFLLGQGASPLQPPPASSCSGSSQLRERSERLIAFARARRARLGKLREDDDSVNLELAGCRLLNRAAHALRRDQPIVAVSALQLSIYRANMDLVRVILHSLPRDQLNAAKGKVHVPCVLENAVEMSELLDVRQDRFVSDGLYSLAGTTIRL</sequence>
<dbReference type="Pfam" id="PF12796">
    <property type="entry name" value="Ank_2"/>
    <property type="match status" value="1"/>
</dbReference>
<dbReference type="STRING" id="1141098.A0A1Y2DRF1"/>
<name>A0A1Y2DRF1_9PEZI</name>
<dbReference type="InParanoid" id="A0A1Y2DRF1"/>
<evidence type="ECO:0000313" key="2">
    <source>
        <dbReference type="EMBL" id="ORY61714.1"/>
    </source>
</evidence>
<accession>A0A1Y2DRF1</accession>
<dbReference type="PANTHER" id="PTHR46224">
    <property type="entry name" value="ANKYRIN REPEAT FAMILY PROTEIN"/>
    <property type="match status" value="1"/>
</dbReference>
<dbReference type="AlphaFoldDB" id="A0A1Y2DRF1"/>
<feature type="compositionally biased region" description="Low complexity" evidence="1">
    <location>
        <begin position="396"/>
        <end position="419"/>
    </location>
</feature>
<keyword evidence="3" id="KW-1185">Reference proteome</keyword>
<comment type="caution">
    <text evidence="2">The sequence shown here is derived from an EMBL/GenBank/DDBJ whole genome shotgun (WGS) entry which is preliminary data.</text>
</comment>
<dbReference type="OrthoDB" id="341259at2759"/>
<dbReference type="Proteomes" id="UP000193689">
    <property type="component" value="Unassembled WGS sequence"/>
</dbReference>
<proteinExistence type="predicted"/>
<dbReference type="EMBL" id="MCFJ01000010">
    <property type="protein sequence ID" value="ORY61714.1"/>
    <property type="molecule type" value="Genomic_DNA"/>
</dbReference>
<dbReference type="GeneID" id="63773705"/>
<reference evidence="2 3" key="1">
    <citation type="submission" date="2016-07" db="EMBL/GenBank/DDBJ databases">
        <title>Pervasive Adenine N6-methylation of Active Genes in Fungi.</title>
        <authorList>
            <consortium name="DOE Joint Genome Institute"/>
            <person name="Mondo S.J."/>
            <person name="Dannebaum R.O."/>
            <person name="Kuo R.C."/>
            <person name="Labutti K."/>
            <person name="Haridas S."/>
            <person name="Kuo A."/>
            <person name="Salamov A."/>
            <person name="Ahrendt S.R."/>
            <person name="Lipzen A."/>
            <person name="Sullivan W."/>
            <person name="Andreopoulos W.B."/>
            <person name="Clum A."/>
            <person name="Lindquist E."/>
            <person name="Daum C."/>
            <person name="Ramamoorthy G.K."/>
            <person name="Gryganskyi A."/>
            <person name="Culley D."/>
            <person name="Magnuson J.K."/>
            <person name="James T.Y."/>
            <person name="O'Malley M.A."/>
            <person name="Stajich J.E."/>
            <person name="Spatafora J.W."/>
            <person name="Visel A."/>
            <person name="Grigoriev I.V."/>
        </authorList>
    </citation>
    <scope>NUCLEOTIDE SEQUENCE [LARGE SCALE GENOMIC DNA]</scope>
    <source>
        <strain evidence="2 3">CBS 129021</strain>
    </source>
</reference>
<evidence type="ECO:0000256" key="1">
    <source>
        <dbReference type="SAM" id="MobiDB-lite"/>
    </source>
</evidence>